<dbReference type="InterPro" id="IPR001584">
    <property type="entry name" value="Integrase_cat-core"/>
</dbReference>
<sequence>MDSSAPAYGGVNSKGQPIKKAFRFASSFLDHKLTAAELEQCTPLEGKEVTLSQDYPPGVTSILRGIRYVAKMRNPARFQIKTVYAAFSQPSSDQQAWKQAIDQARRLFTSSSTSNIMLGKHDLLYSQIQALLPWEITRLQLAHRPLVQRLPQHVPHTHRGQVLKCTTREELDITAEDLSDVHFPRGRFSAPVDIAVFFYGYPRMADEDLGVPGEEAAERDQEPEPVQARENPTKEIFHDEITFPGTPGIDRSIKAAVARMHKNMGHLPPGELIKLPSLNGITSDQVIKATKSMQCSACLRSKPPGRPNPAAPPKFLGQFADHLQADIFYCRDIRSTNYPILGIICEATHYHAAIRLESRNPEHVAQAFKTAWVRNFGFPLRLTVDDDGAFKSYFQDYFDEGGAFVDFIAPEAHHQLGVIERHNGTLRMLLERIVDATPCSTPEELDNGIISALHAKNAATWSSGRPPYIAAFGKIPRIGLDFINDPRALVSGSTTSEAQQQSAMMRCEAMKALAEASASSALRRALLRKTNSADAIEDPTPGSLLAYWRWTTHSHRKRKGYRIARYLGSDPSGDLWVQSGANTVKVSRGQARNVFGYENYIPTKEDVRALKTAEKNIADDLWEDHQIPEGIEVPPPEAENLEFEDADFPTLDVPQQEHPQAQAAEPLVLPLGQRTTSPPPAVHDPYEPQSPQTVINLQQNIRQTQNVFGPPETEQAMTPVPPIADAAPSQETPQEHSEPHPGESSGVPNTEARWLTPSGPGTSTDSSSTKHLTWWTSRAKMTNQTGILKHATPPELAEPTEPLPVLPAKRPFDALTMDVKARRVTNSSFELFNYQSKCARPFENLRCWARLDLCVSQPQLTIEDRTIDANSNQIIFEGVFNPDNEDEEKHNFDGPMNTITELWYSKPSRKTQAFRAFDDALEEIEPGWDGSEDTPLPSSKKYYKVYATKLAKTVDDHFSRPSDTETEVEDYKTGAPSLTRQEKKAIEKELHYRDILSQSEEYIQEFIKSAQKEEASFMEWKSLKPVPPAEAQEILRDPQKRKRDHKPRLLPRQEQRTTPSRISEMLTYAIFLSGLHGKAFGSSKTWKMWAGVATTAFLQGAQDLSERAGKLYLRAPKDPILLKAKVFTSDLYEITGNVYGLSNAPYTWAKEVTDRLQRLGFRIHSFDRMMFYFPDPDNPPSPAAVLICYVDDFLITFNDSFPFDKFTAAFNWGAQQFLEIGHPLVFKGKELHLEQTGDIQTLRIVQETFIESLEQGYISRKNKNTDILAAEHWPEFRSISGCLQWLAGQSRLDISSAVSLSNRGQETTYGDLDCLYQHLQHVKDTKALGLRLFPVPIDKSTTILAYSDASWANAQGSASQRGQVLLLTPTTVTEKPCYGAVVDWKSSRSKRVCRSALAAESVAADTAADRLAYLQYILGELVFGVPAHRIGPKLRALLATDCKSLYDSVSSSNPTAEDKRSVNIRSIQEVVDRHTIHWIPTGLQMADSLTKISVDLRDQLLAWLQKPVVQLREAHESKEKYPSRLHKEMVSPDIGRQRLEPLVHAMGGLLGQPLEDDAALSPEQRISSGAEKAESDDLLELTARFLSSQSGGQTEHDIQSFLSANGHDLTMPMTRAVVQRAQLERCSAILGAKPLAYRSHSDVSVVRHLLASQEQPILDVEQWQERRRHIIHNMQVVMGWFPSTGAKARELHAPVPFDILSQNVPTTPDCACKVVMQKIRFCPEEQDQVEGWLLIPQVSSPCPAVLCPHQTTMNPQTGKDEPAGLGGSRELCYALELAQLGYVTLTIDYPGFGGYSFPVYQRGYASVTMKGIWNHLRAVDLLVGLPQVDSERIGALGHSLGGHNSLFLAVFDPRIKDPACMPFEFHEVLAACAPRHIFCNAPLGDENFDVQGVSDGRMYNVSGDWLEEPDFSDKPIGTWTLLQSGGVVSGVGKSSIGNPDSKLSGIVVVEDAKTLVTLRCSGQGWNSTYTGSVDLDVEPITITGTCTNQEHGRSWKLSLTKVASDGDDELRSFAMRASELSMASVKKLIGLVKLVCEDLGQGSVQLLFLWEHWKTLPLTSAAFTIASVSCGLLASAGGPVMEWIRQRKSEEELAALTQRVMKISKRQEGENGKASSALNTETILKEALPLLADQKMTKRPSSFAREVPADLDEFDETADILDVLDKRRSVLVILLILVLVFWGGILSIPLVFENRLVCSSSLPSQAHILFFSAVIVMIVFELWLLVQTHAGTQLFRKQPAECCLGLGLSILGRFDTYSDITFVMVARDCGSRLWPWAAGIFFFGVVCMQFLPALGLFHSRKYWAYALKFNDFNLLLATVKPVNLLA</sequence>
<feature type="region of interest" description="Disordered" evidence="1">
    <location>
        <begin position="709"/>
        <end position="771"/>
    </location>
</feature>
<dbReference type="Pfam" id="PF00326">
    <property type="entry name" value="Peptidase_S9"/>
    <property type="match status" value="1"/>
</dbReference>
<feature type="compositionally biased region" description="Basic residues" evidence="1">
    <location>
        <begin position="1039"/>
        <end position="1049"/>
    </location>
</feature>
<dbReference type="InterPro" id="IPR029058">
    <property type="entry name" value="AB_hydrolase_fold"/>
</dbReference>
<evidence type="ECO:0000313" key="4">
    <source>
        <dbReference type="EMBL" id="CAK9042432.1"/>
    </source>
</evidence>
<dbReference type="PROSITE" id="PS50994">
    <property type="entry name" value="INTEGRASE"/>
    <property type="match status" value="1"/>
</dbReference>
<keyword evidence="2" id="KW-1133">Transmembrane helix</keyword>
<feature type="transmembrane region" description="Helical" evidence="2">
    <location>
        <begin position="2204"/>
        <end position="2226"/>
    </location>
</feature>
<dbReference type="InterPro" id="IPR036397">
    <property type="entry name" value="RNaseH_sf"/>
</dbReference>
<name>A0ABP0LT68_9DINO</name>
<evidence type="ECO:0000256" key="2">
    <source>
        <dbReference type="SAM" id="Phobius"/>
    </source>
</evidence>
<feature type="transmembrane region" description="Helical" evidence="2">
    <location>
        <begin position="2170"/>
        <end position="2192"/>
    </location>
</feature>
<keyword evidence="5" id="KW-1185">Reference proteome</keyword>
<dbReference type="Gene3D" id="3.40.50.1820">
    <property type="entry name" value="alpha/beta hydrolase"/>
    <property type="match status" value="1"/>
</dbReference>
<dbReference type="InterPro" id="IPR050261">
    <property type="entry name" value="FrsA_esterase"/>
</dbReference>
<dbReference type="SUPFAM" id="SSF53474">
    <property type="entry name" value="alpha/beta-Hydrolases"/>
    <property type="match status" value="1"/>
</dbReference>
<feature type="transmembrane region" description="Helical" evidence="2">
    <location>
        <begin position="2274"/>
        <end position="2297"/>
    </location>
</feature>
<dbReference type="EMBL" id="CAXAMN010014080">
    <property type="protein sequence ID" value="CAK9042432.1"/>
    <property type="molecule type" value="Genomic_DNA"/>
</dbReference>
<feature type="compositionally biased region" description="Low complexity" evidence="1">
    <location>
        <begin position="756"/>
        <end position="769"/>
    </location>
</feature>
<dbReference type="SUPFAM" id="SSF53098">
    <property type="entry name" value="Ribonuclease H-like"/>
    <property type="match status" value="1"/>
</dbReference>
<keyword evidence="2" id="KW-0812">Transmembrane</keyword>
<dbReference type="Gene3D" id="3.30.420.10">
    <property type="entry name" value="Ribonuclease H-like superfamily/Ribonuclease H"/>
    <property type="match status" value="1"/>
</dbReference>
<dbReference type="InterPro" id="IPR001375">
    <property type="entry name" value="Peptidase_S9_cat"/>
</dbReference>
<dbReference type="Proteomes" id="UP001642484">
    <property type="component" value="Unassembled WGS sequence"/>
</dbReference>
<accession>A0ABP0LT68</accession>
<feature type="region of interest" description="Disordered" evidence="1">
    <location>
        <begin position="671"/>
        <end position="690"/>
    </location>
</feature>
<organism evidence="4 5">
    <name type="scientific">Durusdinium trenchii</name>
    <dbReference type="NCBI Taxonomy" id="1381693"/>
    <lineage>
        <taxon>Eukaryota</taxon>
        <taxon>Sar</taxon>
        <taxon>Alveolata</taxon>
        <taxon>Dinophyceae</taxon>
        <taxon>Suessiales</taxon>
        <taxon>Symbiodiniaceae</taxon>
        <taxon>Durusdinium</taxon>
    </lineage>
</organism>
<comment type="caution">
    <text evidence="4">The sequence shown here is derived from an EMBL/GenBank/DDBJ whole genome shotgun (WGS) entry which is preliminary data.</text>
</comment>
<feature type="domain" description="Integrase catalytic" evidence="3">
    <location>
        <begin position="308"/>
        <end position="475"/>
    </location>
</feature>
<feature type="transmembrane region" description="Helical" evidence="2">
    <location>
        <begin position="2061"/>
        <end position="2081"/>
    </location>
</feature>
<evidence type="ECO:0000313" key="5">
    <source>
        <dbReference type="Proteomes" id="UP001642484"/>
    </source>
</evidence>
<evidence type="ECO:0000256" key="1">
    <source>
        <dbReference type="SAM" id="MobiDB-lite"/>
    </source>
</evidence>
<dbReference type="InterPro" id="IPR012337">
    <property type="entry name" value="RNaseH-like_sf"/>
</dbReference>
<protein>
    <recommendedName>
        <fullName evidence="3">Integrase catalytic domain-containing protein</fullName>
    </recommendedName>
</protein>
<feature type="region of interest" description="Disordered" evidence="1">
    <location>
        <begin position="957"/>
        <end position="976"/>
    </location>
</feature>
<gene>
    <name evidence="4" type="ORF">CCMP2556_LOCUS22590</name>
</gene>
<proteinExistence type="predicted"/>
<reference evidence="4 5" key="1">
    <citation type="submission" date="2024-02" db="EMBL/GenBank/DDBJ databases">
        <authorList>
            <person name="Chen Y."/>
            <person name="Shah S."/>
            <person name="Dougan E. K."/>
            <person name="Thang M."/>
            <person name="Chan C."/>
        </authorList>
    </citation>
    <scope>NUCLEOTIDE SEQUENCE [LARGE SCALE GENOMIC DNA]</scope>
</reference>
<keyword evidence="2" id="KW-0472">Membrane</keyword>
<feature type="region of interest" description="Disordered" evidence="1">
    <location>
        <begin position="1028"/>
        <end position="1058"/>
    </location>
</feature>
<evidence type="ECO:0000259" key="3">
    <source>
        <dbReference type="PROSITE" id="PS50994"/>
    </source>
</evidence>
<dbReference type="PANTHER" id="PTHR22946">
    <property type="entry name" value="DIENELACTONE HYDROLASE DOMAIN-CONTAINING PROTEIN-RELATED"/>
    <property type="match status" value="1"/>
</dbReference>